<sequence length="35" mass="3237">MGTAEAADKGISGLVQGSGANRGAGSRFAAGSRAG</sequence>
<evidence type="ECO:0000313" key="2">
    <source>
        <dbReference type="EMBL" id="CAA9463859.1"/>
    </source>
</evidence>
<evidence type="ECO:0000256" key="1">
    <source>
        <dbReference type="SAM" id="MobiDB-lite"/>
    </source>
</evidence>
<organism evidence="2">
    <name type="scientific">uncultured Rubrobacteraceae bacterium</name>
    <dbReference type="NCBI Taxonomy" id="349277"/>
    <lineage>
        <taxon>Bacteria</taxon>
        <taxon>Bacillati</taxon>
        <taxon>Actinomycetota</taxon>
        <taxon>Rubrobacteria</taxon>
        <taxon>Rubrobacterales</taxon>
        <taxon>Rubrobacteraceae</taxon>
        <taxon>environmental samples</taxon>
    </lineage>
</organism>
<reference evidence="2" key="1">
    <citation type="submission" date="2020-02" db="EMBL/GenBank/DDBJ databases">
        <authorList>
            <person name="Meier V. D."/>
        </authorList>
    </citation>
    <scope>NUCLEOTIDE SEQUENCE</scope>
    <source>
        <strain evidence="2">AVDCRST_MAG25</strain>
    </source>
</reference>
<dbReference type="EMBL" id="CADCVI010000076">
    <property type="protein sequence ID" value="CAA9463859.1"/>
    <property type="molecule type" value="Genomic_DNA"/>
</dbReference>
<proteinExistence type="predicted"/>
<gene>
    <name evidence="2" type="ORF">AVDCRST_MAG25-1243</name>
</gene>
<name>A0A6J4R7Q0_9ACTN</name>
<protein>
    <submittedName>
        <fullName evidence="2">Uncharacterized protein</fullName>
    </submittedName>
</protein>
<dbReference type="AlphaFoldDB" id="A0A6J4R7Q0"/>
<feature type="compositionally biased region" description="Low complexity" evidence="1">
    <location>
        <begin position="17"/>
        <end position="35"/>
    </location>
</feature>
<feature type="non-terminal residue" evidence="2">
    <location>
        <position position="35"/>
    </location>
</feature>
<accession>A0A6J4R7Q0</accession>
<feature type="region of interest" description="Disordered" evidence="1">
    <location>
        <begin position="1"/>
        <end position="35"/>
    </location>
</feature>